<dbReference type="OrthoDB" id="9034791at2"/>
<evidence type="ECO:0000313" key="2">
    <source>
        <dbReference type="Proteomes" id="UP000183487"/>
    </source>
</evidence>
<dbReference type="Proteomes" id="UP000183487">
    <property type="component" value="Unassembled WGS sequence"/>
</dbReference>
<reference evidence="2" key="1">
    <citation type="submission" date="2016-10" db="EMBL/GenBank/DDBJ databases">
        <authorList>
            <person name="Varghese N."/>
        </authorList>
    </citation>
    <scope>NUCLEOTIDE SEQUENCE [LARGE SCALE GENOMIC DNA]</scope>
    <source>
        <strain evidence="2">GAS106B</strain>
    </source>
</reference>
<keyword evidence="2" id="KW-1185">Reference proteome</keyword>
<dbReference type="EMBL" id="FNKP01000004">
    <property type="protein sequence ID" value="SDR54491.1"/>
    <property type="molecule type" value="Genomic_DNA"/>
</dbReference>
<accession>A0A1H1JWK5</accession>
<protein>
    <submittedName>
        <fullName evidence="1">Uncharacterized protein</fullName>
    </submittedName>
</protein>
<proteinExistence type="predicted"/>
<organism evidence="1 2">
    <name type="scientific">Paraburkholderia fungorum</name>
    <dbReference type="NCBI Taxonomy" id="134537"/>
    <lineage>
        <taxon>Bacteria</taxon>
        <taxon>Pseudomonadati</taxon>
        <taxon>Pseudomonadota</taxon>
        <taxon>Betaproteobacteria</taxon>
        <taxon>Burkholderiales</taxon>
        <taxon>Burkholderiaceae</taxon>
        <taxon>Paraburkholderia</taxon>
    </lineage>
</organism>
<sequence length="154" mass="16807">MQGKNLFLDRAISRTGEWQCRFPALAASGQEVGSISQGRQVVVATTSATGVRCIFFSSHGSVLDFSATWDELDRAKTWWHFVRRWNFWIVGSAAEKCALQCSDDTPVSGLSLDLAHSECGDNLRLIGLLKAAEARARNLVDAVATEQPAIVDPP</sequence>
<gene>
    <name evidence="1" type="ORF">SAMN05443245_7440</name>
</gene>
<dbReference type="AlphaFoldDB" id="A0A1H1JWK5"/>
<evidence type="ECO:0000313" key="1">
    <source>
        <dbReference type="EMBL" id="SDR54491.1"/>
    </source>
</evidence>
<dbReference type="RefSeq" id="WP_074774115.1">
    <property type="nucleotide sequence ID" value="NZ_FNKP01000004.1"/>
</dbReference>
<name>A0A1H1JWK5_9BURK</name>